<dbReference type="GO" id="GO:0004803">
    <property type="term" value="F:transposase activity"/>
    <property type="evidence" value="ECO:0007669"/>
    <property type="project" value="InterPro"/>
</dbReference>
<gene>
    <name evidence="4" type="ordered locus">CNE_2c18500</name>
</gene>
<reference evidence="4 5" key="1">
    <citation type="journal article" date="2011" name="J. Bacteriol.">
        <title>Complete genome sequence of the type strain Cupriavidus necator N-1.</title>
        <authorList>
            <person name="Poehlein A."/>
            <person name="Kusian B."/>
            <person name="Friedrich B."/>
            <person name="Daniel R."/>
            <person name="Bowien B."/>
        </authorList>
    </citation>
    <scope>NUCLEOTIDE SEQUENCE [LARGE SCALE GENOMIC DNA]</scope>
    <source>
        <strain evidence="5">ATCC 43291 / DSM 13513 / CCUG 52238 / LMG 8453 / N-1</strain>
    </source>
</reference>
<feature type="domain" description="Transposase IS116/IS110/IS902 C-terminal" evidence="3">
    <location>
        <begin position="286"/>
        <end position="365"/>
    </location>
</feature>
<evidence type="ECO:0000259" key="3">
    <source>
        <dbReference type="Pfam" id="PF02371"/>
    </source>
</evidence>
<name>F8GR61_CUPNN</name>
<protein>
    <submittedName>
        <fullName evidence="4">Uncharacterized protein</fullName>
    </submittedName>
</protein>
<dbReference type="Pfam" id="PF01548">
    <property type="entry name" value="DEDD_Tnp_IS110"/>
    <property type="match status" value="1"/>
</dbReference>
<dbReference type="PANTHER" id="PTHR33055">
    <property type="entry name" value="TRANSPOSASE FOR INSERTION SEQUENCE ELEMENT IS1111A"/>
    <property type="match status" value="1"/>
</dbReference>
<dbReference type="KEGG" id="cnc:CNE_2c18500"/>
<evidence type="ECO:0000313" key="4">
    <source>
        <dbReference type="EMBL" id="AEI80806.1"/>
    </source>
</evidence>
<evidence type="ECO:0000256" key="1">
    <source>
        <dbReference type="SAM" id="MobiDB-lite"/>
    </source>
</evidence>
<evidence type="ECO:0000259" key="2">
    <source>
        <dbReference type="Pfam" id="PF01548"/>
    </source>
</evidence>
<evidence type="ECO:0000313" key="5">
    <source>
        <dbReference type="Proteomes" id="UP000006798"/>
    </source>
</evidence>
<sequence>MKTLPVLDDRATGIDVGSEKLHVSIAGDTPRVFGTMTQDVSTLIDWLRDQGVRSVAMEATGVYWLYLYGALEAAGITVLVVNGRQVRNLPGRKTDMADCQWLATLHAHGLLHSGFVPPAEIRQLQDYLRLRQDHITLAASHVQHMQKALERMNVKFHAVISDLTGVSGLKVIDAILAGRRDPADLLTLCDAQIRKHKGDRVKESLRGMWKDEHLFALRQALQSWQHYQSQISECDRAIEQVLRALSGPPRDDDPASPAKPGGTHTPKIDGLHRMLLQLCGGNDPTQLPGLADYSLLLVIGEVGTDLSRWPTAKHFTAWTGLAPGSHQSGKRRSQQSRHRNRTGQLFCTMARSLANSVDKALGGFYHRLKARRGGLIANKALARKLAALFWQTMVKGSDYVEHGLRYYQSRTAQSEQRVLRKLAQKHGLDLVPAKTMG</sequence>
<feature type="region of interest" description="Disordered" evidence="1">
    <location>
        <begin position="320"/>
        <end position="340"/>
    </location>
</feature>
<dbReference type="InterPro" id="IPR003346">
    <property type="entry name" value="Transposase_20"/>
</dbReference>
<dbReference type="AlphaFoldDB" id="F8GR61"/>
<dbReference type="HOGENOM" id="CLU_036902_11_1_4"/>
<dbReference type="Pfam" id="PF02371">
    <property type="entry name" value="Transposase_20"/>
    <property type="match status" value="1"/>
</dbReference>
<dbReference type="PANTHER" id="PTHR33055:SF13">
    <property type="entry name" value="TRANSPOSASE"/>
    <property type="match status" value="1"/>
</dbReference>
<organism evidence="4 5">
    <name type="scientific">Cupriavidus necator (strain ATCC 43291 / DSM 13513 / CCUG 52238 / LMG 8453 / N-1)</name>
    <name type="common">Ralstonia eutropha</name>
    <dbReference type="NCBI Taxonomy" id="1042878"/>
    <lineage>
        <taxon>Bacteria</taxon>
        <taxon>Pseudomonadati</taxon>
        <taxon>Pseudomonadota</taxon>
        <taxon>Betaproteobacteria</taxon>
        <taxon>Burkholderiales</taxon>
        <taxon>Burkholderiaceae</taxon>
        <taxon>Cupriavidus</taxon>
    </lineage>
</organism>
<dbReference type="InterPro" id="IPR047650">
    <property type="entry name" value="Transpos_IS110"/>
</dbReference>
<dbReference type="EMBL" id="CP002878">
    <property type="protein sequence ID" value="AEI80806.1"/>
    <property type="molecule type" value="Genomic_DNA"/>
</dbReference>
<feature type="compositionally biased region" description="Basic residues" evidence="1">
    <location>
        <begin position="328"/>
        <end position="340"/>
    </location>
</feature>
<accession>F8GR61</accession>
<dbReference type="NCBIfam" id="NF033542">
    <property type="entry name" value="transpos_IS110"/>
    <property type="match status" value="1"/>
</dbReference>
<dbReference type="GO" id="GO:0003677">
    <property type="term" value="F:DNA binding"/>
    <property type="evidence" value="ECO:0007669"/>
    <property type="project" value="InterPro"/>
</dbReference>
<dbReference type="GO" id="GO:0006313">
    <property type="term" value="P:DNA transposition"/>
    <property type="evidence" value="ECO:0007669"/>
    <property type="project" value="InterPro"/>
</dbReference>
<feature type="domain" description="Transposase IS110-like N-terminal" evidence="2">
    <location>
        <begin position="13"/>
        <end position="152"/>
    </location>
</feature>
<proteinExistence type="predicted"/>
<dbReference type="InterPro" id="IPR002525">
    <property type="entry name" value="Transp_IS110-like_N"/>
</dbReference>
<feature type="region of interest" description="Disordered" evidence="1">
    <location>
        <begin position="245"/>
        <end position="267"/>
    </location>
</feature>
<dbReference type="Proteomes" id="UP000006798">
    <property type="component" value="Chromosome 2"/>
</dbReference>